<dbReference type="Gene3D" id="3.40.50.2300">
    <property type="match status" value="1"/>
</dbReference>
<proteinExistence type="predicted"/>
<comment type="caution">
    <text evidence="6">The sequence shown here is derived from an EMBL/GenBank/DDBJ whole genome shotgun (WGS) entry which is preliminary data.</text>
</comment>
<evidence type="ECO:0000256" key="3">
    <source>
        <dbReference type="PROSITE-ProRule" id="PRU00169"/>
    </source>
</evidence>
<dbReference type="PRINTS" id="PR00038">
    <property type="entry name" value="HTHLUXR"/>
</dbReference>
<keyword evidence="7" id="KW-1185">Reference proteome</keyword>
<dbReference type="GO" id="GO:0006355">
    <property type="term" value="P:regulation of DNA-templated transcription"/>
    <property type="evidence" value="ECO:0007669"/>
    <property type="project" value="InterPro"/>
</dbReference>
<dbReference type="InterPro" id="IPR001789">
    <property type="entry name" value="Sig_transdc_resp-reg_receiver"/>
</dbReference>
<reference evidence="6 7" key="1">
    <citation type="submission" date="2017-07" db="EMBL/GenBank/DDBJ databases">
        <title>Draft whole genome sequences of clinical Proprionibacteriaceae strains.</title>
        <authorList>
            <person name="Bernier A.-M."/>
            <person name="Bernard K."/>
            <person name="Domingo M.-C."/>
        </authorList>
    </citation>
    <scope>NUCLEOTIDE SEQUENCE [LARGE SCALE GENOMIC DNA]</scope>
    <source>
        <strain evidence="6 7">NML 150081</strain>
    </source>
</reference>
<dbReference type="InterPro" id="IPR000792">
    <property type="entry name" value="Tscrpt_reg_LuxR_C"/>
</dbReference>
<gene>
    <name evidence="6" type="ORF">CGZ91_09850</name>
</gene>
<dbReference type="RefSeq" id="WP_094454755.1">
    <property type="nucleotide sequence ID" value="NZ_NMVJ01000008.1"/>
</dbReference>
<protein>
    <submittedName>
        <fullName evidence="6">DNA-binding response regulator</fullName>
    </submittedName>
</protein>
<dbReference type="EMBL" id="NMVJ01000008">
    <property type="protein sequence ID" value="OYN89805.1"/>
    <property type="molecule type" value="Genomic_DNA"/>
</dbReference>
<dbReference type="PROSITE" id="PS50043">
    <property type="entry name" value="HTH_LUXR_2"/>
    <property type="match status" value="1"/>
</dbReference>
<feature type="modified residue" description="4-aspartylphosphate" evidence="3">
    <location>
        <position position="53"/>
    </location>
</feature>
<dbReference type="InterPro" id="IPR011006">
    <property type="entry name" value="CheY-like_superfamily"/>
</dbReference>
<dbReference type="OrthoDB" id="9808843at2"/>
<evidence type="ECO:0000313" key="7">
    <source>
        <dbReference type="Proteomes" id="UP000216300"/>
    </source>
</evidence>
<dbReference type="AlphaFoldDB" id="A0A255EJK4"/>
<keyword evidence="1 3" id="KW-0597">Phosphoprotein</keyword>
<feature type="domain" description="HTH luxR-type" evidence="4">
    <location>
        <begin position="145"/>
        <end position="210"/>
    </location>
</feature>
<dbReference type="PROSITE" id="PS00622">
    <property type="entry name" value="HTH_LUXR_1"/>
    <property type="match status" value="1"/>
</dbReference>
<feature type="domain" description="Response regulatory" evidence="5">
    <location>
        <begin position="3"/>
        <end position="118"/>
    </location>
</feature>
<keyword evidence="2 6" id="KW-0238">DNA-binding</keyword>
<dbReference type="InterPro" id="IPR036388">
    <property type="entry name" value="WH-like_DNA-bd_sf"/>
</dbReference>
<sequence length="221" mass="23645">MPSVMLVDHHPLWIEALAGVLEDEGFDIAAIAESGADALVRARATRPDLIVMDLDIPTPDGAACTEALVGEDRDVRVVMLAASSRPEDVRRCVAAGAMGYLLKTARPGEILAGIQRALAGEAVFAAEVSAALLEDFRNPPAAPHPEPVDPVLTARERELLAWVARGLPYRQIAEELSVSHRTVQNHVHNMLAKTGTANRVELTLWGQRAGIISVGSGSENR</sequence>
<dbReference type="CDD" id="cd17535">
    <property type="entry name" value="REC_NarL-like"/>
    <property type="match status" value="1"/>
</dbReference>
<dbReference type="PROSITE" id="PS50110">
    <property type="entry name" value="RESPONSE_REGULATORY"/>
    <property type="match status" value="1"/>
</dbReference>
<dbReference type="PANTHER" id="PTHR43214">
    <property type="entry name" value="TWO-COMPONENT RESPONSE REGULATOR"/>
    <property type="match status" value="1"/>
</dbReference>
<evidence type="ECO:0000259" key="5">
    <source>
        <dbReference type="PROSITE" id="PS50110"/>
    </source>
</evidence>
<dbReference type="InterPro" id="IPR058245">
    <property type="entry name" value="NreC/VraR/RcsB-like_REC"/>
</dbReference>
<organism evidence="6 7">
    <name type="scientific">Parenemella sanctibonifatiensis</name>
    <dbReference type="NCBI Taxonomy" id="2016505"/>
    <lineage>
        <taxon>Bacteria</taxon>
        <taxon>Bacillati</taxon>
        <taxon>Actinomycetota</taxon>
        <taxon>Actinomycetes</taxon>
        <taxon>Propionibacteriales</taxon>
        <taxon>Propionibacteriaceae</taxon>
        <taxon>Parenemella</taxon>
    </lineage>
</organism>
<dbReference type="SMART" id="SM00421">
    <property type="entry name" value="HTH_LUXR"/>
    <property type="match status" value="1"/>
</dbReference>
<dbReference type="Pfam" id="PF00072">
    <property type="entry name" value="Response_reg"/>
    <property type="match status" value="1"/>
</dbReference>
<dbReference type="Pfam" id="PF00196">
    <property type="entry name" value="GerE"/>
    <property type="match status" value="1"/>
</dbReference>
<dbReference type="GO" id="GO:0000160">
    <property type="term" value="P:phosphorelay signal transduction system"/>
    <property type="evidence" value="ECO:0007669"/>
    <property type="project" value="InterPro"/>
</dbReference>
<evidence type="ECO:0000313" key="6">
    <source>
        <dbReference type="EMBL" id="OYN89805.1"/>
    </source>
</evidence>
<accession>A0A255EJK4</accession>
<dbReference type="Gene3D" id="1.10.10.10">
    <property type="entry name" value="Winged helix-like DNA-binding domain superfamily/Winged helix DNA-binding domain"/>
    <property type="match status" value="1"/>
</dbReference>
<evidence type="ECO:0000259" key="4">
    <source>
        <dbReference type="PROSITE" id="PS50043"/>
    </source>
</evidence>
<evidence type="ECO:0000256" key="1">
    <source>
        <dbReference type="ARBA" id="ARBA00022553"/>
    </source>
</evidence>
<dbReference type="CDD" id="cd06170">
    <property type="entry name" value="LuxR_C_like"/>
    <property type="match status" value="1"/>
</dbReference>
<dbReference type="InterPro" id="IPR039420">
    <property type="entry name" value="WalR-like"/>
</dbReference>
<name>A0A255EJK4_9ACTN</name>
<dbReference type="InterPro" id="IPR016032">
    <property type="entry name" value="Sig_transdc_resp-reg_C-effctor"/>
</dbReference>
<dbReference type="GO" id="GO:0003677">
    <property type="term" value="F:DNA binding"/>
    <property type="evidence" value="ECO:0007669"/>
    <property type="project" value="UniProtKB-KW"/>
</dbReference>
<dbReference type="SUPFAM" id="SSF52172">
    <property type="entry name" value="CheY-like"/>
    <property type="match status" value="1"/>
</dbReference>
<dbReference type="Proteomes" id="UP000216300">
    <property type="component" value="Unassembled WGS sequence"/>
</dbReference>
<evidence type="ECO:0000256" key="2">
    <source>
        <dbReference type="ARBA" id="ARBA00023125"/>
    </source>
</evidence>
<dbReference type="SMART" id="SM00448">
    <property type="entry name" value="REC"/>
    <property type="match status" value="1"/>
</dbReference>
<dbReference type="SUPFAM" id="SSF46894">
    <property type="entry name" value="C-terminal effector domain of the bipartite response regulators"/>
    <property type="match status" value="1"/>
</dbReference>